<comment type="caution">
    <text evidence="1">The sequence shown here is derived from an EMBL/GenBank/DDBJ whole genome shotgun (WGS) entry which is preliminary data.</text>
</comment>
<dbReference type="InterPro" id="IPR036770">
    <property type="entry name" value="Ankyrin_rpt-contain_sf"/>
</dbReference>
<evidence type="ECO:0008006" key="3">
    <source>
        <dbReference type="Google" id="ProtNLM"/>
    </source>
</evidence>
<reference evidence="1" key="1">
    <citation type="submission" date="2020-04" db="EMBL/GenBank/DDBJ databases">
        <title>Draft genome resource of the tomato pathogen Pseudocercospora fuligena.</title>
        <authorList>
            <person name="Zaccaron A."/>
        </authorList>
    </citation>
    <scope>NUCLEOTIDE SEQUENCE</scope>
    <source>
        <strain evidence="1">PF001</strain>
    </source>
</reference>
<dbReference type="InterPro" id="IPR035897">
    <property type="entry name" value="Toll_tir_struct_dom_sf"/>
</dbReference>
<dbReference type="Gene3D" id="1.25.40.20">
    <property type="entry name" value="Ankyrin repeat-containing domain"/>
    <property type="match status" value="1"/>
</dbReference>
<protein>
    <recommendedName>
        <fullName evidence="3">Heterokaryon incompatibility domain-containing protein</fullName>
    </recommendedName>
</protein>
<accession>A0A8H6RLJ5</accession>
<sequence>MVETASIATAADLESLIAHGKKQAQHGQWEEALRTYDSAQKYFTGPADERRAVASRGIAYANRCLGRYDDALQTLEELLSSLAPEDRLRLNIYGDIGILHRLMSHLEGAGDAFQKQHDLATRLDAEQQICRSVGNLGVVSYQLWQCSGEETLLTTATCQLEERVSRARALKDVYRGDISKHGKIDYASTLEAVGLARLSLCLSARGDQASAVTTAQASCYLTKEIQDPSVEAISRFFYGLALRRQGQITEALHQFNLPRSCSPAVAFCKEPSKENHEFLQELLEAGANMETPDNHGYLALDYAVYNKDEKSQEIVLESIRRRLLQVNHSNVETELAQKLQEARLRKVYREIFQERMRPTLLAGKDDAVHQVRLTYAEALKTTDHASGAFDGFKFVKYADFVAFGRFPRSNDGLTQQFSPTTAPTTRQHVVFISYRWVNPDLWARYPDDNESKQYQNTIQALDAYLQENSSIDAEGLGIWIDYACINQDDKMPGIAALPMAIAQCDALISLVDDQYHDRAWCSVEVMLIHALRTSYGLQRWYEHTAQGDTGGSQSRLRPGPELMDINPETKKLREPSDMARVLFLQRQCRLLC</sequence>
<keyword evidence="2" id="KW-1185">Reference proteome</keyword>
<gene>
    <name evidence="1" type="ORF">HII31_05634</name>
</gene>
<dbReference type="SUPFAM" id="SSF48452">
    <property type="entry name" value="TPR-like"/>
    <property type="match status" value="1"/>
</dbReference>
<dbReference type="Gene3D" id="3.40.50.10140">
    <property type="entry name" value="Toll/interleukin-1 receptor homology (TIR) domain"/>
    <property type="match status" value="1"/>
</dbReference>
<dbReference type="SUPFAM" id="SSF48403">
    <property type="entry name" value="Ankyrin repeat"/>
    <property type="match status" value="1"/>
</dbReference>
<evidence type="ECO:0000313" key="1">
    <source>
        <dbReference type="EMBL" id="KAF7193073.1"/>
    </source>
</evidence>
<evidence type="ECO:0000313" key="2">
    <source>
        <dbReference type="Proteomes" id="UP000660729"/>
    </source>
</evidence>
<dbReference type="OrthoDB" id="423576at2759"/>
<dbReference type="EMBL" id="JABCIY010000096">
    <property type="protein sequence ID" value="KAF7193073.1"/>
    <property type="molecule type" value="Genomic_DNA"/>
</dbReference>
<name>A0A8H6RLJ5_9PEZI</name>
<proteinExistence type="predicted"/>
<dbReference type="Gene3D" id="1.25.40.10">
    <property type="entry name" value="Tetratricopeptide repeat domain"/>
    <property type="match status" value="1"/>
</dbReference>
<dbReference type="AlphaFoldDB" id="A0A8H6RLJ5"/>
<dbReference type="InterPro" id="IPR011990">
    <property type="entry name" value="TPR-like_helical_dom_sf"/>
</dbReference>
<dbReference type="Proteomes" id="UP000660729">
    <property type="component" value="Unassembled WGS sequence"/>
</dbReference>
<organism evidence="1 2">
    <name type="scientific">Pseudocercospora fuligena</name>
    <dbReference type="NCBI Taxonomy" id="685502"/>
    <lineage>
        <taxon>Eukaryota</taxon>
        <taxon>Fungi</taxon>
        <taxon>Dikarya</taxon>
        <taxon>Ascomycota</taxon>
        <taxon>Pezizomycotina</taxon>
        <taxon>Dothideomycetes</taxon>
        <taxon>Dothideomycetidae</taxon>
        <taxon>Mycosphaerellales</taxon>
        <taxon>Mycosphaerellaceae</taxon>
        <taxon>Pseudocercospora</taxon>
    </lineage>
</organism>